<sequence length="556" mass="61581">MCDHPAMRDFDWEDFRRREFKRQQEEQERKERARRPRKIEPPHFGPPLPTTQDTINEDSPRSPAGVLGPQSATTSVAVTTAETRRKQSTRPEDAATHETQAVHTQVHDAFPQCSASELQTAVPLVDESSIPSFGQDVDRSSTLVAHRPFQIPQEHIGHVRRDGHLTRPMPPGPELPPITHSSHQKLATISSILPNLPIIIKSPNYHPYPPSPGWSHIPSTTFLAYGQNEQHLSGASPVDSAYQDMQQSLPRTTSRTLYSMPVASHTCSDDHRSNTSVPRQGESKSTKNLHHASTTDVDGSQTTPLEHQYTAMLEHSPSADEQYYLSSTQSTESEDKSSGSRQQPNPSNYTLCSDFERVFAHDCEPSTASTPERPAPLPKAQGGGYESAGPLERSLGKEYGDFASIPPAALSLLETTRKRKRESLDECDAPLSAASSSSKRQKSLSELEEQVPVQSENRTNPPIGQDSLLEAANIQSVPRDLPETWGIDHSSPYDPGPALDSFLEDDLYYETLFYMPEEVVAVEGDMPWTWFGAVDEEQDVAEWGSDSDDTVSSLTL</sequence>
<proteinExistence type="predicted"/>
<feature type="compositionally biased region" description="Polar residues" evidence="1">
    <location>
        <begin position="339"/>
        <end position="350"/>
    </location>
</feature>
<name>A0A409YAU5_9AGAR</name>
<evidence type="ECO:0000256" key="1">
    <source>
        <dbReference type="SAM" id="MobiDB-lite"/>
    </source>
</evidence>
<feature type="compositionally biased region" description="Polar residues" evidence="1">
    <location>
        <begin position="243"/>
        <end position="257"/>
    </location>
</feature>
<reference evidence="2 3" key="1">
    <citation type="journal article" date="2018" name="Evol. Lett.">
        <title>Horizontal gene cluster transfer increased hallucinogenic mushroom diversity.</title>
        <authorList>
            <person name="Reynolds H.T."/>
            <person name="Vijayakumar V."/>
            <person name="Gluck-Thaler E."/>
            <person name="Korotkin H.B."/>
            <person name="Matheny P.B."/>
            <person name="Slot J.C."/>
        </authorList>
    </citation>
    <scope>NUCLEOTIDE SEQUENCE [LARGE SCALE GENOMIC DNA]</scope>
    <source>
        <strain evidence="2 3">SRW20</strain>
    </source>
</reference>
<feature type="compositionally biased region" description="Polar residues" evidence="1">
    <location>
        <begin position="291"/>
        <end position="303"/>
    </location>
</feature>
<feature type="region of interest" description="Disordered" evidence="1">
    <location>
        <begin position="233"/>
        <end position="303"/>
    </location>
</feature>
<protein>
    <submittedName>
        <fullName evidence="2">Uncharacterized protein</fullName>
    </submittedName>
</protein>
<feature type="region of interest" description="Disordered" evidence="1">
    <location>
        <begin position="364"/>
        <end position="393"/>
    </location>
</feature>
<evidence type="ECO:0000313" key="2">
    <source>
        <dbReference type="EMBL" id="PPR00121.1"/>
    </source>
</evidence>
<accession>A0A409YAU5</accession>
<dbReference type="Proteomes" id="UP000284706">
    <property type="component" value="Unassembled WGS sequence"/>
</dbReference>
<feature type="region of interest" description="Disordered" evidence="1">
    <location>
        <begin position="1"/>
        <end position="102"/>
    </location>
</feature>
<feature type="compositionally biased region" description="Basic and acidic residues" evidence="1">
    <location>
        <begin position="82"/>
        <end position="96"/>
    </location>
</feature>
<gene>
    <name evidence="2" type="ORF">CVT26_008900</name>
</gene>
<evidence type="ECO:0000313" key="3">
    <source>
        <dbReference type="Proteomes" id="UP000284706"/>
    </source>
</evidence>
<feature type="region of interest" description="Disordered" evidence="1">
    <location>
        <begin position="421"/>
        <end position="465"/>
    </location>
</feature>
<feature type="compositionally biased region" description="Basic and acidic residues" evidence="1">
    <location>
        <begin position="1"/>
        <end position="31"/>
    </location>
</feature>
<keyword evidence="3" id="KW-1185">Reference proteome</keyword>
<dbReference type="InParanoid" id="A0A409YAU5"/>
<dbReference type="AlphaFoldDB" id="A0A409YAU5"/>
<feature type="region of interest" description="Disordered" evidence="1">
    <location>
        <begin position="319"/>
        <end position="350"/>
    </location>
</feature>
<comment type="caution">
    <text evidence="2">The sequence shown here is derived from an EMBL/GenBank/DDBJ whole genome shotgun (WGS) entry which is preliminary data.</text>
</comment>
<feature type="compositionally biased region" description="Low complexity" evidence="1">
    <location>
        <begin position="71"/>
        <end position="81"/>
    </location>
</feature>
<feature type="compositionally biased region" description="Polar residues" evidence="1">
    <location>
        <begin position="452"/>
        <end position="462"/>
    </location>
</feature>
<dbReference type="EMBL" id="NHYE01001028">
    <property type="protein sequence ID" value="PPR00121.1"/>
    <property type="molecule type" value="Genomic_DNA"/>
</dbReference>
<organism evidence="2 3">
    <name type="scientific">Gymnopilus dilepis</name>
    <dbReference type="NCBI Taxonomy" id="231916"/>
    <lineage>
        <taxon>Eukaryota</taxon>
        <taxon>Fungi</taxon>
        <taxon>Dikarya</taxon>
        <taxon>Basidiomycota</taxon>
        <taxon>Agaricomycotina</taxon>
        <taxon>Agaricomycetes</taxon>
        <taxon>Agaricomycetidae</taxon>
        <taxon>Agaricales</taxon>
        <taxon>Agaricineae</taxon>
        <taxon>Hymenogastraceae</taxon>
        <taxon>Gymnopilus</taxon>
    </lineage>
</organism>